<dbReference type="InterPro" id="IPR039195">
    <property type="entry name" value="ANKRD40"/>
</dbReference>
<dbReference type="OrthoDB" id="496981at2759"/>
<dbReference type="PANTHER" id="PTHR24192:SF3">
    <property type="entry name" value="ANKYRIN REPEAT DOMAIN 40"/>
    <property type="match status" value="1"/>
</dbReference>
<accession>A0A1W4X0R5</accession>
<dbReference type="KEGG" id="apln:108740048"/>
<proteinExistence type="predicted"/>
<evidence type="ECO:0000313" key="2">
    <source>
        <dbReference type="RefSeq" id="XP_018329731.1"/>
    </source>
</evidence>
<name>A0A1W4X0R5_AGRPL</name>
<sequence length="219" mass="25072">MPTTGIPAVQANDLVVKVRIANSSDFDFIEVTLPRKKFTYDTLKGVCCKELGIQQLEVERIRKLPNTLIRKDSDVERLTEFQQLEIVLRNDILMNKGENCKVETFEGETSTCSINPSINHQVDIRNMLTTKLLSGWGPLVLQVKRVDRHVSDPDWIRVELPYSKLNYMSLLNACCKGLGIYSEDVVKIRKVPHFRILNDSDVKCLSQFDCIEVLVDFKL</sequence>
<dbReference type="RefSeq" id="XP_018329731.1">
    <property type="nucleotide sequence ID" value="XM_018474229.2"/>
</dbReference>
<protein>
    <submittedName>
        <fullName evidence="2">Uncharacterized protein LOC108740048</fullName>
    </submittedName>
</protein>
<dbReference type="PANTHER" id="PTHR24192">
    <property type="entry name" value="ANKYRIN REPEAT DOMAIN 40"/>
    <property type="match status" value="1"/>
</dbReference>
<dbReference type="STRING" id="224129.A0A1W4X0R5"/>
<dbReference type="AlphaFoldDB" id="A0A1W4X0R5"/>
<organism evidence="1 2">
    <name type="scientific">Agrilus planipennis</name>
    <name type="common">Emerald ash borer</name>
    <name type="synonym">Agrilus marcopoli</name>
    <dbReference type="NCBI Taxonomy" id="224129"/>
    <lineage>
        <taxon>Eukaryota</taxon>
        <taxon>Metazoa</taxon>
        <taxon>Ecdysozoa</taxon>
        <taxon>Arthropoda</taxon>
        <taxon>Hexapoda</taxon>
        <taxon>Insecta</taxon>
        <taxon>Pterygota</taxon>
        <taxon>Neoptera</taxon>
        <taxon>Endopterygota</taxon>
        <taxon>Coleoptera</taxon>
        <taxon>Polyphaga</taxon>
        <taxon>Elateriformia</taxon>
        <taxon>Buprestoidea</taxon>
        <taxon>Buprestidae</taxon>
        <taxon>Agrilinae</taxon>
        <taxon>Agrilus</taxon>
    </lineage>
</organism>
<dbReference type="GeneID" id="108740048"/>
<keyword evidence="1" id="KW-1185">Reference proteome</keyword>
<gene>
    <name evidence="2" type="primary">LOC108740048</name>
</gene>
<evidence type="ECO:0000313" key="1">
    <source>
        <dbReference type="Proteomes" id="UP000192223"/>
    </source>
</evidence>
<reference evidence="2" key="1">
    <citation type="submission" date="2025-08" db="UniProtKB">
        <authorList>
            <consortium name="RefSeq"/>
        </authorList>
    </citation>
    <scope>IDENTIFICATION</scope>
    <source>
        <tissue evidence="2">Entire body</tissue>
    </source>
</reference>
<dbReference type="InParanoid" id="A0A1W4X0R5"/>
<dbReference type="Proteomes" id="UP000192223">
    <property type="component" value="Unplaced"/>
</dbReference>